<evidence type="ECO:0000256" key="3">
    <source>
        <dbReference type="ARBA" id="ARBA00023163"/>
    </source>
</evidence>
<dbReference type="Pfam" id="PF01047">
    <property type="entry name" value="MarR"/>
    <property type="match status" value="1"/>
</dbReference>
<dbReference type="InterPro" id="IPR023187">
    <property type="entry name" value="Tscrpt_reg_MarR-type_CS"/>
</dbReference>
<dbReference type="Gene3D" id="1.10.10.10">
    <property type="entry name" value="Winged helix-like DNA-binding domain superfamily/Winged helix DNA-binding domain"/>
    <property type="match status" value="1"/>
</dbReference>
<reference evidence="5 6" key="1">
    <citation type="submission" date="2019-03" db="EMBL/GenBank/DDBJ databases">
        <title>Genomic Encyclopedia of Type Strains, Phase IV (KMG-IV): sequencing the most valuable type-strain genomes for metagenomic binning, comparative biology and taxonomic classification.</title>
        <authorList>
            <person name="Goeker M."/>
        </authorList>
    </citation>
    <scope>NUCLEOTIDE SEQUENCE [LARGE SCALE GENOMIC DNA]</scope>
    <source>
        <strain evidence="5 6">DSM 45361</strain>
    </source>
</reference>
<dbReference type="PROSITE" id="PS50995">
    <property type="entry name" value="HTH_MARR_2"/>
    <property type="match status" value="1"/>
</dbReference>
<keyword evidence="1" id="KW-0805">Transcription regulation</keyword>
<organism evidence="5 6">
    <name type="scientific">Labedaea rhizosphaerae</name>
    <dbReference type="NCBI Taxonomy" id="598644"/>
    <lineage>
        <taxon>Bacteria</taxon>
        <taxon>Bacillati</taxon>
        <taxon>Actinomycetota</taxon>
        <taxon>Actinomycetes</taxon>
        <taxon>Pseudonocardiales</taxon>
        <taxon>Pseudonocardiaceae</taxon>
        <taxon>Labedaea</taxon>
    </lineage>
</organism>
<dbReference type="Proteomes" id="UP000295444">
    <property type="component" value="Unassembled WGS sequence"/>
</dbReference>
<dbReference type="SUPFAM" id="SSF46785">
    <property type="entry name" value="Winged helix' DNA-binding domain"/>
    <property type="match status" value="1"/>
</dbReference>
<dbReference type="PANTHER" id="PTHR33164:SF57">
    <property type="entry name" value="MARR-FAMILY TRANSCRIPTIONAL REGULATOR"/>
    <property type="match status" value="1"/>
</dbReference>
<dbReference type="PROSITE" id="PS01117">
    <property type="entry name" value="HTH_MARR_1"/>
    <property type="match status" value="1"/>
</dbReference>
<dbReference type="EMBL" id="SNXZ01000001">
    <property type="protein sequence ID" value="TDQ04726.1"/>
    <property type="molecule type" value="Genomic_DNA"/>
</dbReference>
<evidence type="ECO:0000313" key="6">
    <source>
        <dbReference type="Proteomes" id="UP000295444"/>
    </source>
</evidence>
<accession>A0A4R6SK42</accession>
<evidence type="ECO:0000256" key="2">
    <source>
        <dbReference type="ARBA" id="ARBA00023125"/>
    </source>
</evidence>
<gene>
    <name evidence="5" type="ORF">EV186_101681</name>
</gene>
<dbReference type="SMART" id="SM00347">
    <property type="entry name" value="HTH_MARR"/>
    <property type="match status" value="1"/>
</dbReference>
<comment type="caution">
    <text evidence="5">The sequence shown here is derived from an EMBL/GenBank/DDBJ whole genome shotgun (WGS) entry which is preliminary data.</text>
</comment>
<proteinExistence type="predicted"/>
<name>A0A4R6SK42_LABRH</name>
<feature type="domain" description="HTH marR-type" evidence="4">
    <location>
        <begin position="25"/>
        <end position="160"/>
    </location>
</feature>
<evidence type="ECO:0000259" key="4">
    <source>
        <dbReference type="PROSITE" id="PS50995"/>
    </source>
</evidence>
<evidence type="ECO:0000313" key="5">
    <source>
        <dbReference type="EMBL" id="TDQ04726.1"/>
    </source>
</evidence>
<keyword evidence="6" id="KW-1185">Reference proteome</keyword>
<dbReference type="GO" id="GO:0003700">
    <property type="term" value="F:DNA-binding transcription factor activity"/>
    <property type="evidence" value="ECO:0007669"/>
    <property type="project" value="InterPro"/>
</dbReference>
<dbReference type="InterPro" id="IPR036388">
    <property type="entry name" value="WH-like_DNA-bd_sf"/>
</dbReference>
<dbReference type="InterPro" id="IPR036390">
    <property type="entry name" value="WH_DNA-bd_sf"/>
</dbReference>
<dbReference type="PANTHER" id="PTHR33164">
    <property type="entry name" value="TRANSCRIPTIONAL REGULATOR, MARR FAMILY"/>
    <property type="match status" value="1"/>
</dbReference>
<dbReference type="GO" id="GO:0006950">
    <property type="term" value="P:response to stress"/>
    <property type="evidence" value="ECO:0007669"/>
    <property type="project" value="TreeGrafter"/>
</dbReference>
<protein>
    <submittedName>
        <fullName evidence="5">MarR family transcriptional regulator</fullName>
    </submittedName>
</protein>
<keyword evidence="2" id="KW-0238">DNA-binding</keyword>
<dbReference type="InterPro" id="IPR039422">
    <property type="entry name" value="MarR/SlyA-like"/>
</dbReference>
<keyword evidence="3" id="KW-0804">Transcription</keyword>
<dbReference type="AlphaFoldDB" id="A0A4R6SK42"/>
<sequence>MLVSSKYLDDSSKETEVAMTTQVNDLDVAERLAAALTALHRQSATVASQLAKLGVDKSAFVLLGTLHVQGPMRAGALAEAVFADPSTISRQVAALVRDGLVERQADPEDGRASVLAVTPAGQALVETNRLRRTKAIAGMLADWAPADQERFVELFERFLADHEKYLPQFVTECAAFARS</sequence>
<dbReference type="GO" id="GO:0003677">
    <property type="term" value="F:DNA binding"/>
    <property type="evidence" value="ECO:0007669"/>
    <property type="project" value="UniProtKB-KW"/>
</dbReference>
<dbReference type="InterPro" id="IPR000835">
    <property type="entry name" value="HTH_MarR-typ"/>
</dbReference>
<evidence type="ECO:0000256" key="1">
    <source>
        <dbReference type="ARBA" id="ARBA00023015"/>
    </source>
</evidence>